<dbReference type="InterPro" id="IPR012902">
    <property type="entry name" value="N_methyl_site"/>
</dbReference>
<reference evidence="7" key="1">
    <citation type="journal article" date="2019" name="Int. J. Syst. Evol. Microbiol.">
        <title>The Global Catalogue of Microorganisms (GCM) 10K type strain sequencing project: providing services to taxonomists for standard genome sequencing and annotation.</title>
        <authorList>
            <consortium name="The Broad Institute Genomics Platform"/>
            <consortium name="The Broad Institute Genome Sequencing Center for Infectious Disease"/>
            <person name="Wu L."/>
            <person name="Ma J."/>
        </authorList>
    </citation>
    <scope>NUCLEOTIDE SEQUENCE [LARGE SCALE GENOMIC DNA]</scope>
    <source>
        <strain evidence="7">CGMCC 1.12806</strain>
    </source>
</reference>
<protein>
    <submittedName>
        <fullName evidence="6">Prepilin peptidase-dependent protein D</fullName>
    </submittedName>
</protein>
<proteinExistence type="inferred from homology"/>
<keyword evidence="7" id="KW-1185">Reference proteome</keyword>
<dbReference type="InterPro" id="IPR001082">
    <property type="entry name" value="Pilin"/>
</dbReference>
<dbReference type="PANTHER" id="PTHR30093:SF34">
    <property type="entry name" value="PREPILIN PEPTIDASE-DEPENDENT PROTEIN D"/>
    <property type="match status" value="1"/>
</dbReference>
<gene>
    <name evidence="6" type="primary">ppdD</name>
    <name evidence="6" type="ORF">GCM10011328_21940</name>
</gene>
<keyword evidence="4" id="KW-0281">Fimbrium</keyword>
<dbReference type="NCBIfam" id="NF007862">
    <property type="entry name" value="PRK10574.1"/>
    <property type="match status" value="1"/>
</dbReference>
<comment type="similarity">
    <text evidence="2 4">Belongs to the N-Me-Phe pilin family.</text>
</comment>
<feature type="transmembrane region" description="Helical" evidence="5">
    <location>
        <begin position="20"/>
        <end position="38"/>
    </location>
</feature>
<evidence type="ECO:0000256" key="3">
    <source>
        <dbReference type="ARBA" id="ARBA00022481"/>
    </source>
</evidence>
<evidence type="ECO:0000256" key="4">
    <source>
        <dbReference type="RuleBase" id="RU000389"/>
    </source>
</evidence>
<comment type="caution">
    <text evidence="6">The sequence shown here is derived from an EMBL/GenBank/DDBJ whole genome shotgun (WGS) entry which is preliminary data.</text>
</comment>
<keyword evidence="3" id="KW-0488">Methylation</keyword>
<dbReference type="InterPro" id="IPR045584">
    <property type="entry name" value="Pilin-like"/>
</dbReference>
<dbReference type="SUPFAM" id="SSF54523">
    <property type="entry name" value="Pili subunits"/>
    <property type="match status" value="1"/>
</dbReference>
<evidence type="ECO:0000256" key="2">
    <source>
        <dbReference type="ARBA" id="ARBA00005233"/>
    </source>
</evidence>
<evidence type="ECO:0000313" key="6">
    <source>
        <dbReference type="EMBL" id="GGA46437.1"/>
    </source>
</evidence>
<dbReference type="NCBIfam" id="TIGR02532">
    <property type="entry name" value="IV_pilin_GFxxxE"/>
    <property type="match status" value="1"/>
</dbReference>
<keyword evidence="5" id="KW-0472">Membrane</keyword>
<keyword evidence="5" id="KW-0812">Transmembrane</keyword>
<comment type="subcellular location">
    <subcellularLocation>
        <location evidence="1">Membrane</location>
        <topology evidence="1">Single-pass membrane protein</topology>
    </subcellularLocation>
</comment>
<dbReference type="PROSITE" id="PS00409">
    <property type="entry name" value="PROKAR_NTER_METHYL"/>
    <property type="match status" value="1"/>
</dbReference>
<keyword evidence="5" id="KW-1133">Transmembrane helix</keyword>
<name>A0ABQ1GMF1_9GAMM</name>
<accession>A0ABQ1GMF1</accession>
<evidence type="ECO:0000256" key="5">
    <source>
        <dbReference type="SAM" id="Phobius"/>
    </source>
</evidence>
<dbReference type="Gene3D" id="3.30.700.10">
    <property type="entry name" value="Glycoprotein, Type 4 Pilin"/>
    <property type="match status" value="1"/>
</dbReference>
<evidence type="ECO:0000313" key="7">
    <source>
        <dbReference type="Proteomes" id="UP000627464"/>
    </source>
</evidence>
<dbReference type="Pfam" id="PF00114">
    <property type="entry name" value="Pilin"/>
    <property type="match status" value="1"/>
</dbReference>
<dbReference type="RefSeq" id="WP_188473534.1">
    <property type="nucleotide sequence ID" value="NZ_BMFZ01000005.1"/>
</dbReference>
<sequence>MNKNATHCNVKQGGFTLIELMVVIAIIAILSAIGIPAYQSYIQKAALTDMLQTMVPYKTGVELCVIDQGTLVPCNSASQGIPAAATTRYVSQVQVAAGVITLTGQQALNGLSVVMTPKVDTTSGGIVWSRSCSNAKDTGMKEACESVFRFEGAGASQ</sequence>
<dbReference type="PANTHER" id="PTHR30093">
    <property type="entry name" value="GENERAL SECRETION PATHWAY PROTEIN G"/>
    <property type="match status" value="1"/>
</dbReference>
<dbReference type="EMBL" id="BMFZ01000005">
    <property type="protein sequence ID" value="GGA46437.1"/>
    <property type="molecule type" value="Genomic_DNA"/>
</dbReference>
<dbReference type="Proteomes" id="UP000627464">
    <property type="component" value="Unassembled WGS sequence"/>
</dbReference>
<dbReference type="Pfam" id="PF07963">
    <property type="entry name" value="N_methyl"/>
    <property type="match status" value="1"/>
</dbReference>
<evidence type="ECO:0000256" key="1">
    <source>
        <dbReference type="ARBA" id="ARBA00004167"/>
    </source>
</evidence>
<organism evidence="6 7">
    <name type="scientific">Hafnia psychrotolerans</name>
    <dbReference type="NCBI Taxonomy" id="1477018"/>
    <lineage>
        <taxon>Bacteria</taxon>
        <taxon>Pseudomonadati</taxon>
        <taxon>Pseudomonadota</taxon>
        <taxon>Gammaproteobacteria</taxon>
        <taxon>Enterobacterales</taxon>
        <taxon>Hafniaceae</taxon>
        <taxon>Hafnia</taxon>
    </lineage>
</organism>